<feature type="transmembrane region" description="Helical" evidence="1">
    <location>
        <begin position="295"/>
        <end position="319"/>
    </location>
</feature>
<proteinExistence type="predicted"/>
<keyword evidence="1" id="KW-0472">Membrane</keyword>
<organism evidence="3 4">
    <name type="scientific">Enhygromyxa salina</name>
    <dbReference type="NCBI Taxonomy" id="215803"/>
    <lineage>
        <taxon>Bacteria</taxon>
        <taxon>Pseudomonadati</taxon>
        <taxon>Myxococcota</taxon>
        <taxon>Polyangia</taxon>
        <taxon>Nannocystales</taxon>
        <taxon>Nannocystaceae</taxon>
        <taxon>Enhygromyxa</taxon>
    </lineage>
</organism>
<name>A0A2S9YL86_9BACT</name>
<feature type="transmembrane region" description="Helical" evidence="1">
    <location>
        <begin position="359"/>
        <end position="379"/>
    </location>
</feature>
<dbReference type="PANTHER" id="PTHR36194">
    <property type="entry name" value="S-LAYER-LIKE PROTEIN"/>
    <property type="match status" value="1"/>
</dbReference>
<dbReference type="RefSeq" id="WP_106389527.1">
    <property type="nucleotide sequence ID" value="NZ_PVNK01000004.1"/>
</dbReference>
<dbReference type="AlphaFoldDB" id="A0A2S9YL86"/>
<dbReference type="Pfam" id="PF08308">
    <property type="entry name" value="PEGA"/>
    <property type="match status" value="2"/>
</dbReference>
<evidence type="ECO:0000256" key="1">
    <source>
        <dbReference type="SAM" id="Phobius"/>
    </source>
</evidence>
<gene>
    <name evidence="3" type="ORF">ENSA5_00440</name>
</gene>
<comment type="caution">
    <text evidence="3">The sequence shown here is derived from an EMBL/GenBank/DDBJ whole genome shotgun (WGS) entry which is preliminary data.</text>
</comment>
<dbReference type="InterPro" id="IPR011990">
    <property type="entry name" value="TPR-like_helical_dom_sf"/>
</dbReference>
<protein>
    <submittedName>
        <fullName evidence="3">PEGA domain protein</fullName>
    </submittedName>
</protein>
<reference evidence="3 4" key="1">
    <citation type="submission" date="2018-03" db="EMBL/GenBank/DDBJ databases">
        <title>Draft Genome Sequences of the Obligatory Marine Myxobacteria Enhygromyxa salina SWB005.</title>
        <authorList>
            <person name="Poehlein A."/>
            <person name="Moghaddam J.A."/>
            <person name="Harms H."/>
            <person name="Alanjari M."/>
            <person name="Koenig G.M."/>
            <person name="Daniel R."/>
            <person name="Schaeberle T.F."/>
        </authorList>
    </citation>
    <scope>NUCLEOTIDE SEQUENCE [LARGE SCALE GENOMIC DNA]</scope>
    <source>
        <strain evidence="3 4">SWB005</strain>
    </source>
</reference>
<dbReference type="PANTHER" id="PTHR36194:SF1">
    <property type="entry name" value="S-LAYER-LIKE PROTEIN"/>
    <property type="match status" value="1"/>
</dbReference>
<dbReference type="InterPro" id="IPR013229">
    <property type="entry name" value="PEGA"/>
</dbReference>
<evidence type="ECO:0000259" key="2">
    <source>
        <dbReference type="Pfam" id="PF08308"/>
    </source>
</evidence>
<sequence length="413" mass="44784">MIELWIAACLAFAPPVEAEAAERSEAEQPADSRPAYADELAPLPEAQRDEAAAELLKASAKTAFRDERFEEAIEFLAEAYRTYPDVRLLYSLGSAHRRAYDSDGDLEHRRLSIRRYQQYLSAAPDAEYAGLARNYLTSLLAERDLGGLEAEVVTRILVSTAAEDARMTLDGEAELPAPGVISVEPGAHEITVSAPGYHDFLRSFEVPEGATYQVQAELEEIDGVVRVEGPKGAWVRVDNTVVGQLPLTEVLRTVPGEHVVTVSKSGYEPFSKDIELGRDGTTTVEAVLNVSNRRFASYFLLGIGASGLIASGVLVGLTVDRQARARELGDKREADQLSTDEYQRYLDLVGERDSLRRGALISGIAGAALLVTGAVLFRYDNPTRGAGGRDLARVRVAPVFGPGSTGLMASLRF</sequence>
<dbReference type="Proteomes" id="UP000237968">
    <property type="component" value="Unassembled WGS sequence"/>
</dbReference>
<feature type="domain" description="PEGA" evidence="2">
    <location>
        <begin position="155"/>
        <end position="220"/>
    </location>
</feature>
<keyword evidence="4" id="KW-1185">Reference proteome</keyword>
<dbReference type="Gene3D" id="1.25.40.10">
    <property type="entry name" value="Tetratricopeptide repeat domain"/>
    <property type="match status" value="1"/>
</dbReference>
<keyword evidence="1" id="KW-0812">Transmembrane</keyword>
<evidence type="ECO:0000313" key="4">
    <source>
        <dbReference type="Proteomes" id="UP000237968"/>
    </source>
</evidence>
<keyword evidence="1" id="KW-1133">Transmembrane helix</keyword>
<feature type="domain" description="PEGA" evidence="2">
    <location>
        <begin position="230"/>
        <end position="289"/>
    </location>
</feature>
<accession>A0A2S9YL86</accession>
<dbReference type="EMBL" id="PVNK01000004">
    <property type="protein sequence ID" value="PRQ05875.1"/>
    <property type="molecule type" value="Genomic_DNA"/>
</dbReference>
<evidence type="ECO:0000313" key="3">
    <source>
        <dbReference type="EMBL" id="PRQ05875.1"/>
    </source>
</evidence>
<dbReference type="OrthoDB" id="5502875at2"/>